<keyword evidence="5" id="KW-0808">Transferase</keyword>
<organism evidence="10 11">
    <name type="scientific">Streptococcus urinalis 2285-97</name>
    <dbReference type="NCBI Taxonomy" id="764291"/>
    <lineage>
        <taxon>Bacteria</taxon>
        <taxon>Bacillati</taxon>
        <taxon>Bacillota</taxon>
        <taxon>Bacilli</taxon>
        <taxon>Lactobacillales</taxon>
        <taxon>Streptococcaceae</taxon>
        <taxon>Streptococcus</taxon>
    </lineage>
</organism>
<dbReference type="STRING" id="764291.STRUR_1003"/>
<evidence type="ECO:0000256" key="1">
    <source>
        <dbReference type="ARBA" id="ARBA00000085"/>
    </source>
</evidence>
<sequence>MSTFLAFGGFIFFVIIVSLSSNLVIAPFVENYEKQKRFITNAGHELKTPLAIISANNELSELMNGESEWSKSTSDQVKRLTNLINQLVTLAKLEEQPEVVLKTVNFSEITQDAAEDFKSMVIKDGKTFDLLVEPNIMVRAEEKSLFELVTILVDNANKYCDPNGNVKVQLSTTGRRKKKGKLQVSNTYKEGESIDYSRFFERFYREDESHNSKRKGYGIGLSMAESMVKLFKGHISVSYKNDKIIFTVII</sequence>
<keyword evidence="4" id="KW-0597">Phosphoprotein</keyword>
<dbReference type="CDD" id="cd00075">
    <property type="entry name" value="HATPase"/>
    <property type="match status" value="1"/>
</dbReference>
<keyword evidence="8" id="KW-0812">Transmembrane</keyword>
<evidence type="ECO:0000313" key="10">
    <source>
        <dbReference type="EMBL" id="EHJ55612.1"/>
    </source>
</evidence>
<dbReference type="InterPro" id="IPR005467">
    <property type="entry name" value="His_kinase_dom"/>
</dbReference>
<evidence type="ECO:0000259" key="9">
    <source>
        <dbReference type="PROSITE" id="PS50109"/>
    </source>
</evidence>
<reference evidence="10 11" key="1">
    <citation type="journal article" date="2014" name="Int. J. Syst. Evol. Microbiol.">
        <title>Phylogenomics and the dynamic genome evolution of the genus Streptococcus.</title>
        <authorList>
            <consortium name="The Broad Institute Genome Sequencing Platform"/>
            <person name="Richards V.P."/>
            <person name="Palmer S.R."/>
            <person name="Pavinski Bitar P.D."/>
            <person name="Qin X."/>
            <person name="Weinstock G.M."/>
            <person name="Highlander S.K."/>
            <person name="Town C.D."/>
            <person name="Burne R.A."/>
            <person name="Stanhope M.J."/>
        </authorList>
    </citation>
    <scope>NUCLEOTIDE SEQUENCE [LARGE SCALE GENOMIC DNA]</scope>
    <source>
        <strain evidence="10 11">2285-97</strain>
    </source>
</reference>
<dbReference type="PANTHER" id="PTHR45453:SF1">
    <property type="entry name" value="PHOSPHATE REGULON SENSOR PROTEIN PHOR"/>
    <property type="match status" value="1"/>
</dbReference>
<accession>G5KFF9</accession>
<dbReference type="PROSITE" id="PS50109">
    <property type="entry name" value="HIS_KIN"/>
    <property type="match status" value="1"/>
</dbReference>
<dbReference type="InterPro" id="IPR003594">
    <property type="entry name" value="HATPase_dom"/>
</dbReference>
<keyword evidence="11" id="KW-1185">Reference proteome</keyword>
<dbReference type="Proteomes" id="UP000005388">
    <property type="component" value="Unassembled WGS sequence"/>
</dbReference>
<evidence type="ECO:0000313" key="11">
    <source>
        <dbReference type="Proteomes" id="UP000005388"/>
    </source>
</evidence>
<feature type="domain" description="Histidine kinase" evidence="9">
    <location>
        <begin position="41"/>
        <end position="250"/>
    </location>
</feature>
<dbReference type="GO" id="GO:0000155">
    <property type="term" value="F:phosphorelay sensor kinase activity"/>
    <property type="evidence" value="ECO:0007669"/>
    <property type="project" value="InterPro"/>
</dbReference>
<dbReference type="SUPFAM" id="SSF47384">
    <property type="entry name" value="Homodimeric domain of signal transducing histidine kinase"/>
    <property type="match status" value="1"/>
</dbReference>
<keyword evidence="6 10" id="KW-0418">Kinase</keyword>
<dbReference type="InterPro" id="IPR050351">
    <property type="entry name" value="BphY/WalK/GraS-like"/>
</dbReference>
<keyword evidence="8" id="KW-1133">Transmembrane helix</keyword>
<dbReference type="SUPFAM" id="SSF55874">
    <property type="entry name" value="ATPase domain of HSP90 chaperone/DNA topoisomerase II/histidine kinase"/>
    <property type="match status" value="1"/>
</dbReference>
<dbReference type="GO" id="GO:0004721">
    <property type="term" value="F:phosphoprotein phosphatase activity"/>
    <property type="evidence" value="ECO:0007669"/>
    <property type="project" value="TreeGrafter"/>
</dbReference>
<dbReference type="EMBL" id="AEUZ02000001">
    <property type="protein sequence ID" value="EHJ55612.1"/>
    <property type="molecule type" value="Genomic_DNA"/>
</dbReference>
<proteinExistence type="predicted"/>
<evidence type="ECO:0000256" key="3">
    <source>
        <dbReference type="ARBA" id="ARBA00012438"/>
    </source>
</evidence>
<dbReference type="PANTHER" id="PTHR45453">
    <property type="entry name" value="PHOSPHATE REGULON SENSOR PROTEIN PHOR"/>
    <property type="match status" value="1"/>
</dbReference>
<dbReference type="SMART" id="SM00388">
    <property type="entry name" value="HisKA"/>
    <property type="match status" value="1"/>
</dbReference>
<evidence type="ECO:0000256" key="7">
    <source>
        <dbReference type="ARBA" id="ARBA00023012"/>
    </source>
</evidence>
<keyword evidence="7" id="KW-0902">Two-component regulatory system</keyword>
<gene>
    <name evidence="10" type="ORF">STRUR_1003</name>
</gene>
<dbReference type="AlphaFoldDB" id="G5KFF9"/>
<evidence type="ECO:0000256" key="4">
    <source>
        <dbReference type="ARBA" id="ARBA00022553"/>
    </source>
</evidence>
<evidence type="ECO:0000256" key="6">
    <source>
        <dbReference type="ARBA" id="ARBA00022777"/>
    </source>
</evidence>
<dbReference type="Pfam" id="PF02518">
    <property type="entry name" value="HATPase_c"/>
    <property type="match status" value="1"/>
</dbReference>
<comment type="subcellular location">
    <subcellularLocation>
        <location evidence="2">Membrane</location>
    </subcellularLocation>
</comment>
<dbReference type="Gene3D" id="3.30.565.10">
    <property type="entry name" value="Histidine kinase-like ATPase, C-terminal domain"/>
    <property type="match status" value="1"/>
</dbReference>
<protein>
    <recommendedName>
        <fullName evidence="3">histidine kinase</fullName>
        <ecNumber evidence="3">2.7.13.3</ecNumber>
    </recommendedName>
</protein>
<dbReference type="InterPro" id="IPR003661">
    <property type="entry name" value="HisK_dim/P_dom"/>
</dbReference>
<dbReference type="GO" id="GO:0005886">
    <property type="term" value="C:plasma membrane"/>
    <property type="evidence" value="ECO:0007669"/>
    <property type="project" value="TreeGrafter"/>
</dbReference>
<dbReference type="EC" id="2.7.13.3" evidence="3"/>
<evidence type="ECO:0000256" key="2">
    <source>
        <dbReference type="ARBA" id="ARBA00004370"/>
    </source>
</evidence>
<dbReference type="SMART" id="SM00387">
    <property type="entry name" value="HATPase_c"/>
    <property type="match status" value="1"/>
</dbReference>
<keyword evidence="8" id="KW-0472">Membrane</keyword>
<feature type="transmembrane region" description="Helical" evidence="8">
    <location>
        <begin position="6"/>
        <end position="29"/>
    </location>
</feature>
<dbReference type="InterPro" id="IPR036890">
    <property type="entry name" value="HATPase_C_sf"/>
</dbReference>
<evidence type="ECO:0000256" key="8">
    <source>
        <dbReference type="SAM" id="Phobius"/>
    </source>
</evidence>
<comment type="caution">
    <text evidence="10">The sequence shown here is derived from an EMBL/GenBank/DDBJ whole genome shotgun (WGS) entry which is preliminary data.</text>
</comment>
<dbReference type="GO" id="GO:0016036">
    <property type="term" value="P:cellular response to phosphate starvation"/>
    <property type="evidence" value="ECO:0007669"/>
    <property type="project" value="TreeGrafter"/>
</dbReference>
<dbReference type="Gene3D" id="1.10.287.130">
    <property type="match status" value="1"/>
</dbReference>
<dbReference type="Pfam" id="PF00512">
    <property type="entry name" value="HisKA"/>
    <property type="match status" value="1"/>
</dbReference>
<dbReference type="CDD" id="cd00082">
    <property type="entry name" value="HisKA"/>
    <property type="match status" value="1"/>
</dbReference>
<evidence type="ECO:0000256" key="5">
    <source>
        <dbReference type="ARBA" id="ARBA00022679"/>
    </source>
</evidence>
<dbReference type="InterPro" id="IPR036097">
    <property type="entry name" value="HisK_dim/P_sf"/>
</dbReference>
<name>G5KFF9_9STRE</name>
<dbReference type="eggNOG" id="COG0642">
    <property type="taxonomic scope" value="Bacteria"/>
</dbReference>
<comment type="catalytic activity">
    <reaction evidence="1">
        <text>ATP + protein L-histidine = ADP + protein N-phospho-L-histidine.</text>
        <dbReference type="EC" id="2.7.13.3"/>
    </reaction>
</comment>